<dbReference type="PATRIC" id="fig|693978.17.peg.378"/>
<dbReference type="GeneID" id="93717253"/>
<dbReference type="Proteomes" id="UP000010093">
    <property type="component" value="Chromosome"/>
</dbReference>
<dbReference type="Pfam" id="PF09697">
    <property type="entry name" value="Porph_ging"/>
    <property type="match status" value="1"/>
</dbReference>
<gene>
    <name evidence="1" type="ORF">RA0C_0367</name>
</gene>
<dbReference type="RefSeq" id="WP_004919349.1">
    <property type="nucleotide sequence ID" value="NC_014738.1"/>
</dbReference>
<dbReference type="KEGG" id="rai:RA0C_0367"/>
<dbReference type="EMBL" id="CP003388">
    <property type="protein sequence ID" value="AFD55353.1"/>
    <property type="molecule type" value="Genomic_DNA"/>
</dbReference>
<dbReference type="InterPro" id="IPR005901">
    <property type="entry name" value="GLPGLI"/>
</dbReference>
<evidence type="ECO:0000313" key="1">
    <source>
        <dbReference type="EMBL" id="AFD55353.1"/>
    </source>
</evidence>
<evidence type="ECO:0000313" key="2">
    <source>
        <dbReference type="Proteomes" id="UP000010093"/>
    </source>
</evidence>
<accession>E4TB99</accession>
<reference evidence="1 2" key="1">
    <citation type="journal article" date="2012" name="J. Bacteriol.">
        <title>Complete genome sequence of Riemerella anatipestifer reference strain.</title>
        <authorList>
            <person name="Wang X."/>
            <person name="Zhu D."/>
            <person name="Wang M."/>
            <person name="Cheng A."/>
            <person name="Jia R."/>
            <person name="Zhou Y."/>
            <person name="Chen Z."/>
            <person name="Luo Q."/>
            <person name="Liu F."/>
            <person name="Wang Y."/>
            <person name="Chen X.Y."/>
        </authorList>
    </citation>
    <scope>NUCLEOTIDE SEQUENCE [LARGE SCALE GENOMIC DNA]</scope>
    <source>
        <strain evidence="2">DSM 15868</strain>
    </source>
</reference>
<dbReference type="AlphaFoldDB" id="E4TB99"/>
<name>E4TB99_RIEAD</name>
<dbReference type="KEGG" id="ran:Riean_0160"/>
<evidence type="ECO:0008006" key="3">
    <source>
        <dbReference type="Google" id="ProtNLM"/>
    </source>
</evidence>
<organism evidence="1 2">
    <name type="scientific">Riemerella anatipestifer (strain ATCC 11845 / DSM 15868 / JCM 9532 / NCTC 11014)</name>
    <dbReference type="NCBI Taxonomy" id="693978"/>
    <lineage>
        <taxon>Bacteria</taxon>
        <taxon>Pseudomonadati</taxon>
        <taxon>Bacteroidota</taxon>
        <taxon>Flavobacteriia</taxon>
        <taxon>Flavobacteriales</taxon>
        <taxon>Weeksellaceae</taxon>
        <taxon>Riemerella</taxon>
    </lineage>
</organism>
<protein>
    <recommendedName>
        <fullName evidence="3">GLPGLI family protein</fullName>
    </recommendedName>
</protein>
<proteinExistence type="predicted"/>
<dbReference type="HOGENOM" id="CLU_066214_0_1_10"/>
<sequence length="272" mass="31979">MKKSIQFVLLFVSFVVFSQTTRFIYDFKYKTDSTATSYQSESMVLELNNDEIQFYEQKAIRIDSLNALNNNGSSSYTFEFAKIKRKLSTSTNKNYYFLRGDYWVYESNDKIEWKIENETKKIGDWTAQRATTNFGGRKWIAWFVASLPISEGPHKFNGLPGLVVELYDTKDNFIYKLLKIEKPKTTNTNIVETVFKKNPVSIPYKKFREMQIDNYNDPYYQFRSMREGTWAINVGGQKVTTHEGLNKVTRDLQAYLRKNNNPIELDKIISYK</sequence>
<dbReference type="NCBIfam" id="TIGR01200">
    <property type="entry name" value="GLPGLI"/>
    <property type="match status" value="1"/>
</dbReference>